<proteinExistence type="inferred from homology"/>
<evidence type="ECO:0000313" key="8">
    <source>
        <dbReference type="Proteomes" id="UP000299211"/>
    </source>
</evidence>
<dbReference type="Pfam" id="PF12710">
    <property type="entry name" value="HAD"/>
    <property type="match status" value="1"/>
</dbReference>
<dbReference type="InterPro" id="IPR036412">
    <property type="entry name" value="HAD-like_sf"/>
</dbReference>
<name>A0A4D4N1G3_STRAX</name>
<evidence type="ECO:0000259" key="6">
    <source>
        <dbReference type="Pfam" id="PF08028"/>
    </source>
</evidence>
<evidence type="ECO:0000256" key="2">
    <source>
        <dbReference type="ARBA" id="ARBA00022723"/>
    </source>
</evidence>
<dbReference type="Gene3D" id="1.20.140.10">
    <property type="entry name" value="Butyryl-CoA Dehydrogenase, subunit A, domain 3"/>
    <property type="match status" value="1"/>
</dbReference>
<evidence type="ECO:0000256" key="4">
    <source>
        <dbReference type="ARBA" id="ARBA00022842"/>
    </source>
</evidence>
<feature type="domain" description="Acyl-CoA dehydrogenase C-terminal" evidence="6">
    <location>
        <begin position="243"/>
        <end position="368"/>
    </location>
</feature>
<dbReference type="Gene3D" id="1.20.1440.100">
    <property type="entry name" value="SG protein - dephosphorylation function"/>
    <property type="match status" value="1"/>
</dbReference>
<comment type="caution">
    <text evidence="7">The sequence shown here is derived from an EMBL/GenBank/DDBJ whole genome shotgun (WGS) entry which is preliminary data.</text>
</comment>
<dbReference type="SUPFAM" id="SSF56645">
    <property type="entry name" value="Acyl-CoA dehydrogenase NM domain-like"/>
    <property type="match status" value="1"/>
</dbReference>
<dbReference type="Gene3D" id="3.40.50.1000">
    <property type="entry name" value="HAD superfamily/HAD-like"/>
    <property type="match status" value="1"/>
</dbReference>
<dbReference type="SUPFAM" id="SSF47203">
    <property type="entry name" value="Acyl-CoA dehydrogenase C-terminal domain-like"/>
    <property type="match status" value="1"/>
</dbReference>
<dbReference type="AlphaFoldDB" id="A0A4D4N1G3"/>
<dbReference type="SUPFAM" id="SSF56784">
    <property type="entry name" value="HAD-like"/>
    <property type="match status" value="1"/>
</dbReference>
<dbReference type="GO" id="GO:0050660">
    <property type="term" value="F:flavin adenine dinucleotide binding"/>
    <property type="evidence" value="ECO:0007669"/>
    <property type="project" value="InterPro"/>
</dbReference>
<evidence type="ECO:0000256" key="1">
    <source>
        <dbReference type="ARBA" id="ARBA00009184"/>
    </source>
</evidence>
<sequence>MMLRHNPVDESVNDTSPALPVAVLAAAESAAAHATAADDARRLGDETVALLTHAGFARHFVPRAWGGTEGTFDSLLTAVTAVGEGCASAAWCAVLWAAHSRFAAYLPYEGQRDLWSAGPDVRISASVRPSGEARRLPSGWLLSGEWECVSGVDFADWLLLCAPEPGVEGAAGSRMFAVPKGDIRVRDSWHSTGLRGTGSHTAVLEPALVPEHRTFPMADLLAGTPGPGRSRCHTVPGHLAGGLLFCAPALGAARRALAEWSSWAARAQTRGRPQDDGSRLHHALARSADDMEAAQLLLQDAARCADTGTRAEADVLRNRRITAAAADLLVDGVERLFRTAGVHACGGPGVLERSWRDVHTVAAHQMLRREAAAMVYATSVFSSLTEPRPRPRHPSRPHCWRSPHVSPDLIPHQKSLSPSYLVFCDVDETLIRCKSGPEFLRHYFEFRHGAEGARRTEELLADLYARLARGLPRDEANREYHRAWRRCPVDEVEDRARHWYRERSRAADFYITATVDALRRHRAEGGAVALVSGSFPPLLPLVAEEVGAQYVLGARLERCGRVLTGELLGLPAIGDGKRVLARELLARHPHIDPADCYAYGDHPSDLPMLHMVGHATLVTPDGTHAPVKPAALT</sequence>
<dbReference type="PANTHER" id="PTHR43344">
    <property type="entry name" value="PHOSPHOSERINE PHOSPHATASE"/>
    <property type="match status" value="1"/>
</dbReference>
<reference evidence="7 8" key="1">
    <citation type="submission" date="2019-04" db="EMBL/GenBank/DDBJ databases">
        <title>Draft genome sequences of Streptomyces avermitilis ATCC 31267.</title>
        <authorList>
            <person name="Komaki H."/>
            <person name="Tamura T."/>
            <person name="Hosoyama A."/>
        </authorList>
    </citation>
    <scope>NUCLEOTIDE SEQUENCE [LARGE SCALE GENOMIC DNA]</scope>
    <source>
        <strain evidence="7 8">ATCC 31267</strain>
    </source>
</reference>
<keyword evidence="3" id="KW-0378">Hydrolase</keyword>
<dbReference type="InterPro" id="IPR013107">
    <property type="entry name" value="Acyl-CoA_DH_C"/>
</dbReference>
<dbReference type="Gene3D" id="2.40.110.10">
    <property type="entry name" value="Butyryl-CoA Dehydrogenase, subunit A, domain 2"/>
    <property type="match status" value="1"/>
</dbReference>
<dbReference type="STRING" id="33903.AQJ43_30425"/>
<evidence type="ECO:0000256" key="3">
    <source>
        <dbReference type="ARBA" id="ARBA00022801"/>
    </source>
</evidence>
<evidence type="ECO:0000313" key="7">
    <source>
        <dbReference type="EMBL" id="GDY77834.1"/>
    </source>
</evidence>
<dbReference type="InterPro" id="IPR037069">
    <property type="entry name" value="AcylCoA_DH/ox_N_sf"/>
</dbReference>
<dbReference type="Pfam" id="PF08028">
    <property type="entry name" value="Acyl-CoA_dh_2"/>
    <property type="match status" value="1"/>
</dbReference>
<dbReference type="InterPro" id="IPR036250">
    <property type="entry name" value="AcylCo_DH-like_C"/>
</dbReference>
<evidence type="ECO:0000256" key="5">
    <source>
        <dbReference type="ARBA" id="ARBA00023002"/>
    </source>
</evidence>
<dbReference type="GO" id="GO:0016627">
    <property type="term" value="F:oxidoreductase activity, acting on the CH-CH group of donors"/>
    <property type="evidence" value="ECO:0007669"/>
    <property type="project" value="InterPro"/>
</dbReference>
<dbReference type="NCBIfam" id="TIGR01490">
    <property type="entry name" value="HAD-SF-IB-hyp1"/>
    <property type="match status" value="1"/>
</dbReference>
<dbReference type="Gene3D" id="1.10.540.10">
    <property type="entry name" value="Acyl-CoA dehydrogenase/oxidase, N-terminal domain"/>
    <property type="match status" value="1"/>
</dbReference>
<dbReference type="InterPro" id="IPR050582">
    <property type="entry name" value="HAD-like_SerB"/>
</dbReference>
<dbReference type="EMBL" id="BJHY01000001">
    <property type="protein sequence ID" value="GDY77834.1"/>
    <property type="molecule type" value="Genomic_DNA"/>
</dbReference>
<gene>
    <name evidence="7" type="ORF">SAV31267_073190</name>
</gene>
<dbReference type="Proteomes" id="UP000299211">
    <property type="component" value="Unassembled WGS sequence"/>
</dbReference>
<keyword evidence="2" id="KW-0479">Metal-binding</keyword>
<organism evidence="7 8">
    <name type="scientific">Streptomyces avermitilis</name>
    <dbReference type="NCBI Taxonomy" id="33903"/>
    <lineage>
        <taxon>Bacteria</taxon>
        <taxon>Bacillati</taxon>
        <taxon>Actinomycetota</taxon>
        <taxon>Actinomycetes</taxon>
        <taxon>Kitasatosporales</taxon>
        <taxon>Streptomycetaceae</taxon>
        <taxon>Streptomyces</taxon>
    </lineage>
</organism>
<accession>A0A4D4N1G3</accession>
<dbReference type="NCBIfam" id="TIGR01488">
    <property type="entry name" value="HAD-SF-IB"/>
    <property type="match status" value="1"/>
</dbReference>
<comment type="similarity">
    <text evidence="1">Belongs to the HAD-like hydrolase superfamily. SerB family.</text>
</comment>
<keyword evidence="4" id="KW-0460">Magnesium</keyword>
<dbReference type="InterPro" id="IPR006385">
    <property type="entry name" value="HAD_hydro_SerB1"/>
</dbReference>
<dbReference type="InterPro" id="IPR046373">
    <property type="entry name" value="Acyl-CoA_Oxase/DH_mid-dom_sf"/>
</dbReference>
<dbReference type="InterPro" id="IPR009100">
    <property type="entry name" value="AcylCoA_DH/oxidase_NM_dom_sf"/>
</dbReference>
<dbReference type="GO" id="GO:0046872">
    <property type="term" value="F:metal ion binding"/>
    <property type="evidence" value="ECO:0007669"/>
    <property type="project" value="UniProtKB-KW"/>
</dbReference>
<dbReference type="PANTHER" id="PTHR43344:SF13">
    <property type="entry name" value="PHOSPHATASE RV3661-RELATED"/>
    <property type="match status" value="1"/>
</dbReference>
<dbReference type="InterPro" id="IPR023214">
    <property type="entry name" value="HAD_sf"/>
</dbReference>
<dbReference type="GO" id="GO:0016787">
    <property type="term" value="F:hydrolase activity"/>
    <property type="evidence" value="ECO:0007669"/>
    <property type="project" value="UniProtKB-KW"/>
</dbReference>
<keyword evidence="5" id="KW-0560">Oxidoreductase</keyword>
<protein>
    <recommendedName>
        <fullName evidence="6">Acyl-CoA dehydrogenase C-terminal domain-containing protein</fullName>
    </recommendedName>
</protein>